<comment type="pathway">
    <text evidence="2">Hydrocarbon metabolism; alkane degradation.</text>
</comment>
<evidence type="ECO:0000256" key="3">
    <source>
        <dbReference type="ARBA" id="ARBA00005337"/>
    </source>
</evidence>
<feature type="binding site" evidence="9">
    <location>
        <position position="39"/>
    </location>
    <ligand>
        <name>Fe cation</name>
        <dbReference type="ChEBI" id="CHEBI:24875"/>
    </ligand>
</feature>
<dbReference type="PRINTS" id="PR00163">
    <property type="entry name" value="RUBREDOXIN"/>
</dbReference>
<dbReference type="SUPFAM" id="SSF57802">
    <property type="entry name" value="Rubredoxin-like"/>
    <property type="match status" value="1"/>
</dbReference>
<feature type="binding site" evidence="9">
    <location>
        <position position="42"/>
    </location>
    <ligand>
        <name>Fe cation</name>
        <dbReference type="ChEBI" id="CHEBI:24875"/>
    </ligand>
</feature>
<evidence type="ECO:0000256" key="6">
    <source>
        <dbReference type="ARBA" id="ARBA00022982"/>
    </source>
</evidence>
<dbReference type="RefSeq" id="WP_092840111.1">
    <property type="nucleotide sequence ID" value="NZ_FNJL01000050.1"/>
</dbReference>
<evidence type="ECO:0000256" key="8">
    <source>
        <dbReference type="PIRNR" id="PIRNR000071"/>
    </source>
</evidence>
<dbReference type="AlphaFoldDB" id="A0A1H0WRI9"/>
<evidence type="ECO:0000313" key="11">
    <source>
        <dbReference type="EMBL" id="SDP93320.1"/>
    </source>
</evidence>
<dbReference type="GO" id="GO:0043448">
    <property type="term" value="P:alkane catabolic process"/>
    <property type="evidence" value="ECO:0007669"/>
    <property type="project" value="TreeGrafter"/>
</dbReference>
<dbReference type="GO" id="GO:0009055">
    <property type="term" value="F:electron transfer activity"/>
    <property type="evidence" value="ECO:0007669"/>
    <property type="project" value="InterPro"/>
</dbReference>
<evidence type="ECO:0000256" key="4">
    <source>
        <dbReference type="ARBA" id="ARBA00022448"/>
    </source>
</evidence>
<dbReference type="PANTHER" id="PTHR47627:SF1">
    <property type="entry name" value="RUBREDOXIN-1-RELATED"/>
    <property type="match status" value="1"/>
</dbReference>
<keyword evidence="5 8" id="KW-0479">Metal-binding</keyword>
<keyword evidence="4 8" id="KW-0813">Transport</keyword>
<dbReference type="PROSITE" id="PS50903">
    <property type="entry name" value="RUBREDOXIN_LIKE"/>
    <property type="match status" value="1"/>
</dbReference>
<dbReference type="Proteomes" id="UP000199317">
    <property type="component" value="Unassembled WGS sequence"/>
</dbReference>
<keyword evidence="7 8" id="KW-0408">Iron</keyword>
<comment type="similarity">
    <text evidence="3 8">Belongs to the rubredoxin family.</text>
</comment>
<comment type="function">
    <text evidence="1">Involved in the hydrocarbon hydroxylating system, which transfers electrons from NADH to rubredoxin reductase and then through rubredoxin to alkane 1 monooxygenase.</text>
</comment>
<dbReference type="InterPro" id="IPR024934">
    <property type="entry name" value="Rubredoxin-like_dom"/>
</dbReference>
<evidence type="ECO:0000256" key="5">
    <source>
        <dbReference type="ARBA" id="ARBA00022723"/>
    </source>
</evidence>
<accession>A0A1H0WRI9</accession>
<dbReference type="GO" id="GO:0005506">
    <property type="term" value="F:iron ion binding"/>
    <property type="evidence" value="ECO:0007669"/>
    <property type="project" value="InterPro"/>
</dbReference>
<dbReference type="FunFam" id="2.20.28.10:FF:000001">
    <property type="entry name" value="Rubredoxin"/>
    <property type="match status" value="1"/>
</dbReference>
<reference evidence="12" key="1">
    <citation type="submission" date="2016-10" db="EMBL/GenBank/DDBJ databases">
        <authorList>
            <person name="Varghese N."/>
            <person name="Submissions S."/>
        </authorList>
    </citation>
    <scope>NUCLEOTIDE SEQUENCE [LARGE SCALE GENOMIC DNA]</scope>
    <source>
        <strain evidence="12">DSM 17101</strain>
    </source>
</reference>
<evidence type="ECO:0000256" key="1">
    <source>
        <dbReference type="ARBA" id="ARBA00002792"/>
    </source>
</evidence>
<dbReference type="InterPro" id="IPR024922">
    <property type="entry name" value="Rubredoxin"/>
</dbReference>
<name>A0A1H0WRI9_9BURK</name>
<dbReference type="Gene3D" id="2.20.28.10">
    <property type="match status" value="1"/>
</dbReference>
<feature type="binding site" evidence="9">
    <location>
        <position position="6"/>
    </location>
    <ligand>
        <name>Fe cation</name>
        <dbReference type="ChEBI" id="CHEBI:24875"/>
    </ligand>
</feature>
<evidence type="ECO:0000313" key="12">
    <source>
        <dbReference type="Proteomes" id="UP000199317"/>
    </source>
</evidence>
<feature type="binding site" evidence="9">
    <location>
        <position position="9"/>
    </location>
    <ligand>
        <name>Fe cation</name>
        <dbReference type="ChEBI" id="CHEBI:24875"/>
    </ligand>
</feature>
<dbReference type="InterPro" id="IPR024935">
    <property type="entry name" value="Rubredoxin_dom"/>
</dbReference>
<feature type="domain" description="Rubredoxin-like" evidence="10">
    <location>
        <begin position="1"/>
        <end position="52"/>
    </location>
</feature>
<dbReference type="CDD" id="cd00730">
    <property type="entry name" value="rubredoxin"/>
    <property type="match status" value="1"/>
</dbReference>
<sequence>MKTYVCLICGFIYEEAEGSPEHGIVPGTPWTAVPDDWLCPECGVGKADFDMVEI</sequence>
<keyword evidence="6 8" id="KW-0249">Electron transport</keyword>
<dbReference type="EMBL" id="FNJL01000050">
    <property type="protein sequence ID" value="SDP93320.1"/>
    <property type="molecule type" value="Genomic_DNA"/>
</dbReference>
<comment type="cofactor">
    <cofactor evidence="8 9">
        <name>Fe(3+)</name>
        <dbReference type="ChEBI" id="CHEBI:29034"/>
    </cofactor>
    <text evidence="8 9">Binds 1 Fe(3+) ion per subunit.</text>
</comment>
<dbReference type="InterPro" id="IPR018527">
    <property type="entry name" value="Rubredoxin_Fe_BS"/>
</dbReference>
<protein>
    <recommendedName>
        <fullName evidence="8">Rubredoxin</fullName>
    </recommendedName>
</protein>
<proteinExistence type="inferred from homology"/>
<organism evidence="11 12">
    <name type="scientific">Paracidovorax cattleyae</name>
    <dbReference type="NCBI Taxonomy" id="80868"/>
    <lineage>
        <taxon>Bacteria</taxon>
        <taxon>Pseudomonadati</taxon>
        <taxon>Pseudomonadota</taxon>
        <taxon>Betaproteobacteria</taxon>
        <taxon>Burkholderiales</taxon>
        <taxon>Comamonadaceae</taxon>
        <taxon>Paracidovorax</taxon>
    </lineage>
</organism>
<dbReference type="PIRSF" id="PIRSF000071">
    <property type="entry name" value="Rubredoxin"/>
    <property type="match status" value="1"/>
</dbReference>
<keyword evidence="12" id="KW-1185">Reference proteome</keyword>
<evidence type="ECO:0000259" key="10">
    <source>
        <dbReference type="PROSITE" id="PS50903"/>
    </source>
</evidence>
<dbReference type="InterPro" id="IPR050526">
    <property type="entry name" value="Rubredoxin_ET"/>
</dbReference>
<dbReference type="PROSITE" id="PS00202">
    <property type="entry name" value="RUBREDOXIN"/>
    <property type="match status" value="1"/>
</dbReference>
<evidence type="ECO:0000256" key="2">
    <source>
        <dbReference type="ARBA" id="ARBA00004933"/>
    </source>
</evidence>
<evidence type="ECO:0000256" key="9">
    <source>
        <dbReference type="PIRSR" id="PIRSR000071-1"/>
    </source>
</evidence>
<dbReference type="Pfam" id="PF00301">
    <property type="entry name" value="Rubredoxin"/>
    <property type="match status" value="1"/>
</dbReference>
<evidence type="ECO:0000256" key="7">
    <source>
        <dbReference type="ARBA" id="ARBA00023004"/>
    </source>
</evidence>
<dbReference type="OrthoDB" id="9800607at2"/>
<dbReference type="PANTHER" id="PTHR47627">
    <property type="entry name" value="RUBREDOXIN"/>
    <property type="match status" value="1"/>
</dbReference>
<gene>
    <name evidence="11" type="ORF">SAMN04489708_15013</name>
</gene>